<proteinExistence type="predicted"/>
<name>Q2R9P8_ORYSJ</name>
<reference evidence="1" key="3">
    <citation type="submission" date="2006-11" db="EMBL/GenBank/DDBJ databases">
        <title>.</title>
        <authorList>
            <person name="Buell C."/>
            <person name="Yuan Q."/>
            <person name="Ouyang S."/>
            <person name="Liu J."/>
            <person name="Wang A."/>
            <person name="Maiti R."/>
            <person name="Lin H."/>
            <person name="Zhu W."/>
            <person name="Hamilton J."/>
            <person name="Jones K."/>
            <person name="Tallon L."/>
            <person name="Feldblyum T."/>
            <person name="Tsitrin T."/>
            <person name="Bera J."/>
            <person name="Kim M."/>
            <person name="Jin S."/>
            <person name="Fadrosh D."/>
            <person name="Vuong H."/>
            <person name="Overton II L."/>
            <person name="Reardon M."/>
            <person name="Weaver B."/>
            <person name="Johri S."/>
            <person name="Lewis M."/>
            <person name="Utterback T."/>
            <person name="Van Aken S."/>
            <person name="Wortman J."/>
            <person name="Haas B."/>
            <person name="Koo H."/>
            <person name="Zismann V."/>
            <person name="Hsiao J."/>
            <person name="Iobst S."/>
            <person name="de Vazeilles A."/>
            <person name="White O."/>
            <person name="Salzberg S."/>
            <person name="Fraser C."/>
        </authorList>
    </citation>
    <scope>NUCLEOTIDE SEQUENCE</scope>
</reference>
<gene>
    <name evidence="1" type="ordered locus">LOC_Os11g08010</name>
</gene>
<reference evidence="2" key="4">
    <citation type="journal article" date="2008" name="Nucleic Acids Res.">
        <title>The rice annotation project database (RAP-DB): 2008 update.</title>
        <authorList>
            <consortium name="The rice annotation project (RAP)"/>
        </authorList>
    </citation>
    <scope>GENOME REANNOTATION</scope>
    <source>
        <strain evidence="2">cv. Nipponbare</strain>
    </source>
</reference>
<sequence>MGWAVDYNDSSKF</sequence>
<evidence type="ECO:0000313" key="2">
    <source>
        <dbReference type="Proteomes" id="UP000000763"/>
    </source>
</evidence>
<protein>
    <submittedName>
        <fullName evidence="1">Uncharacterized protein</fullName>
    </submittedName>
</protein>
<dbReference type="EMBL" id="AC146328">
    <property type="protein sequence ID" value="AAX95034.1"/>
    <property type="molecule type" value="Genomic_DNA"/>
</dbReference>
<accession>Q2R9P8</accession>
<dbReference type="EMBL" id="AC135794">
    <property type="protein sequence ID" value="AAX96196.1"/>
    <property type="molecule type" value="Genomic_DNA"/>
</dbReference>
<reference evidence="2" key="1">
    <citation type="journal article" date="2005" name="Nature">
        <title>The map-based sequence of the rice genome.</title>
        <authorList>
            <consortium name="International rice genome sequencing project (IRGSP)"/>
            <person name="Matsumoto T."/>
            <person name="Wu J."/>
            <person name="Kanamori H."/>
            <person name="Katayose Y."/>
            <person name="Fujisawa M."/>
            <person name="Namiki N."/>
            <person name="Mizuno H."/>
            <person name="Yamamoto K."/>
            <person name="Antonio B.A."/>
            <person name="Baba T."/>
            <person name="Sakata K."/>
            <person name="Nagamura Y."/>
            <person name="Aoki H."/>
            <person name="Arikawa K."/>
            <person name="Arita K."/>
            <person name="Bito T."/>
            <person name="Chiden Y."/>
            <person name="Fujitsuka N."/>
            <person name="Fukunaka R."/>
            <person name="Hamada M."/>
            <person name="Harada C."/>
            <person name="Hayashi A."/>
            <person name="Hijishita S."/>
            <person name="Honda M."/>
            <person name="Hosokawa S."/>
            <person name="Ichikawa Y."/>
            <person name="Idonuma A."/>
            <person name="Iijima M."/>
            <person name="Ikeda M."/>
            <person name="Ikeno M."/>
            <person name="Ito K."/>
            <person name="Ito S."/>
            <person name="Ito T."/>
            <person name="Ito Y."/>
            <person name="Ito Y."/>
            <person name="Iwabuchi A."/>
            <person name="Kamiya K."/>
            <person name="Karasawa W."/>
            <person name="Kurita K."/>
            <person name="Katagiri S."/>
            <person name="Kikuta A."/>
            <person name="Kobayashi H."/>
            <person name="Kobayashi N."/>
            <person name="Machita K."/>
            <person name="Maehara T."/>
            <person name="Masukawa M."/>
            <person name="Mizubayashi T."/>
            <person name="Mukai Y."/>
            <person name="Nagasaki H."/>
            <person name="Nagata Y."/>
            <person name="Naito S."/>
            <person name="Nakashima M."/>
            <person name="Nakama Y."/>
            <person name="Nakamichi Y."/>
            <person name="Nakamura M."/>
            <person name="Meguro A."/>
            <person name="Negishi M."/>
            <person name="Ohta I."/>
            <person name="Ohta T."/>
            <person name="Okamoto M."/>
            <person name="Ono N."/>
            <person name="Saji S."/>
            <person name="Sakaguchi M."/>
            <person name="Sakai K."/>
            <person name="Shibata M."/>
            <person name="Shimokawa T."/>
            <person name="Song J."/>
            <person name="Takazaki Y."/>
            <person name="Terasawa K."/>
            <person name="Tsugane M."/>
            <person name="Tsuji K."/>
            <person name="Ueda S."/>
            <person name="Waki K."/>
            <person name="Yamagata H."/>
            <person name="Yamamoto M."/>
            <person name="Yamamoto S."/>
            <person name="Yamane H."/>
            <person name="Yoshiki S."/>
            <person name="Yoshihara R."/>
            <person name="Yukawa K."/>
            <person name="Zhong H."/>
            <person name="Yano M."/>
            <person name="Yuan Q."/>
            <person name="Ouyang S."/>
            <person name="Liu J."/>
            <person name="Jones K.M."/>
            <person name="Gansberger K."/>
            <person name="Moffat K."/>
            <person name="Hill J."/>
            <person name="Bera J."/>
            <person name="Fadrosh D."/>
            <person name="Jin S."/>
            <person name="Johri S."/>
            <person name="Kim M."/>
            <person name="Overton L."/>
            <person name="Reardon M."/>
            <person name="Tsitrin T."/>
            <person name="Vuong H."/>
            <person name="Weaver B."/>
            <person name="Ciecko A."/>
            <person name="Tallon L."/>
            <person name="Jackson J."/>
            <person name="Pai G."/>
            <person name="Aken S.V."/>
            <person name="Utterback T."/>
            <person name="Reidmuller S."/>
            <person name="Feldblyum T."/>
            <person name="Hsiao J."/>
            <person name="Zismann V."/>
            <person name="Iobst S."/>
            <person name="de Vazeille A.R."/>
            <person name="Buell C.R."/>
            <person name="Ying K."/>
            <person name="Li Y."/>
            <person name="Lu T."/>
            <person name="Huang Y."/>
            <person name="Zhao Q."/>
            <person name="Feng Q."/>
            <person name="Zhang L."/>
            <person name="Zhu J."/>
            <person name="Weng Q."/>
            <person name="Mu J."/>
            <person name="Lu Y."/>
            <person name="Fan D."/>
            <person name="Liu Y."/>
            <person name="Guan J."/>
            <person name="Zhang Y."/>
            <person name="Yu S."/>
            <person name="Liu X."/>
            <person name="Zhang Y."/>
            <person name="Hong G."/>
            <person name="Han B."/>
            <person name="Choisne N."/>
            <person name="Demange N."/>
            <person name="Orjeda G."/>
            <person name="Samain S."/>
            <person name="Cattolico L."/>
            <person name="Pelletier E."/>
            <person name="Couloux A."/>
            <person name="Segurens B."/>
            <person name="Wincker P."/>
            <person name="D'Hont A."/>
            <person name="Scarpelli C."/>
            <person name="Weissenbach J."/>
            <person name="Salanoubat M."/>
            <person name="Quetier F."/>
            <person name="Yu Y."/>
            <person name="Kim H.R."/>
            <person name="Rambo T."/>
            <person name="Currie J."/>
            <person name="Collura K."/>
            <person name="Luo M."/>
            <person name="Yang T."/>
            <person name="Ammiraju J.S.S."/>
            <person name="Engler F."/>
            <person name="Soderlund C."/>
            <person name="Wing R.A."/>
            <person name="Palmer L.E."/>
            <person name="de la Bastide M."/>
            <person name="Spiegel L."/>
            <person name="Nascimento L."/>
            <person name="Zutavern T."/>
            <person name="O'Shaughnessy A."/>
            <person name="Dike S."/>
            <person name="Dedhia N."/>
            <person name="Preston R."/>
            <person name="Balija V."/>
            <person name="McCombie W.R."/>
            <person name="Chow T."/>
            <person name="Chen H."/>
            <person name="Chung M."/>
            <person name="Chen C."/>
            <person name="Shaw J."/>
            <person name="Wu H."/>
            <person name="Hsiao K."/>
            <person name="Chao Y."/>
            <person name="Chu M."/>
            <person name="Cheng C."/>
            <person name="Hour A."/>
            <person name="Lee P."/>
            <person name="Lin S."/>
            <person name="Lin Y."/>
            <person name="Liou J."/>
            <person name="Liu S."/>
            <person name="Hsing Y."/>
            <person name="Raghuvanshi S."/>
            <person name="Mohanty A."/>
            <person name="Bharti A.K."/>
            <person name="Gaur A."/>
            <person name="Gupta V."/>
            <person name="Kumar D."/>
            <person name="Ravi V."/>
            <person name="Vij S."/>
            <person name="Kapur A."/>
            <person name="Khurana P."/>
            <person name="Khurana P."/>
            <person name="Khurana J.P."/>
            <person name="Tyagi A.K."/>
            <person name="Gaikwad K."/>
            <person name="Singh A."/>
            <person name="Dalal V."/>
            <person name="Srivastava S."/>
            <person name="Dixit A."/>
            <person name="Pal A.K."/>
            <person name="Ghazi I.A."/>
            <person name="Yadav M."/>
            <person name="Pandit A."/>
            <person name="Bhargava A."/>
            <person name="Sureshbabu K."/>
            <person name="Batra K."/>
            <person name="Sharma T.R."/>
            <person name="Mohapatra T."/>
            <person name="Singh N.K."/>
            <person name="Messing J."/>
            <person name="Nelson A.B."/>
            <person name="Fuks G."/>
            <person name="Kavchok S."/>
            <person name="Keizer G."/>
            <person name="Linton E."/>
            <person name="Llaca V."/>
            <person name="Song R."/>
            <person name="Tanyolac B."/>
            <person name="Young S."/>
            <person name="Ho-Il K."/>
            <person name="Hahn J.H."/>
            <person name="Sangsakoo G."/>
            <person name="Vanavichit A."/>
            <person name="de Mattos Luiz.A.T."/>
            <person name="Zimmer P.D."/>
            <person name="Malone G."/>
            <person name="Dellagostin O."/>
            <person name="de Oliveira A.C."/>
            <person name="Bevan M."/>
            <person name="Bancroft I."/>
            <person name="Minx P."/>
            <person name="Cordum H."/>
            <person name="Wilson R."/>
            <person name="Cheng Z."/>
            <person name="Jin W."/>
            <person name="Jiang J."/>
            <person name="Leong S.A."/>
            <person name="Iwama H."/>
            <person name="Gojobori T."/>
            <person name="Itoh T."/>
            <person name="Niimura Y."/>
            <person name="Fujii Y."/>
            <person name="Habara T."/>
            <person name="Sakai H."/>
            <person name="Sato Y."/>
            <person name="Wilson G."/>
            <person name="Kumar K."/>
            <person name="McCouch S."/>
            <person name="Juretic N."/>
            <person name="Hoen D."/>
            <person name="Wright S."/>
            <person name="Bruskiewich R."/>
            <person name="Bureau T."/>
            <person name="Miyao A."/>
            <person name="Hirochika H."/>
            <person name="Nishikawa T."/>
            <person name="Kadowaki K."/>
            <person name="Sugiura M."/>
            <person name="Burr B."/>
            <person name="Sasaki T."/>
        </authorList>
    </citation>
    <scope>NUCLEOTIDE SEQUENCE [LARGE SCALE GENOMIC DNA]</scope>
    <source>
        <strain evidence="2">cv. Nipponbare</strain>
    </source>
</reference>
<evidence type="ECO:0000313" key="1">
    <source>
        <dbReference type="EMBL" id="AAX95034.1"/>
    </source>
</evidence>
<reference evidence="1" key="2">
    <citation type="submission" date="2005-04" db="EMBL/GenBank/DDBJ databases">
        <authorList>
            <person name="Buell R."/>
        </authorList>
    </citation>
    <scope>NUCLEOTIDE SEQUENCE</scope>
</reference>
<dbReference type="Proteomes" id="UP000000763">
    <property type="component" value="Chromosome 11"/>
</dbReference>
<organism evidence="1 2">
    <name type="scientific">Oryza sativa subsp. japonica</name>
    <name type="common">Rice</name>
    <dbReference type="NCBI Taxonomy" id="39947"/>
    <lineage>
        <taxon>Eukaryota</taxon>
        <taxon>Viridiplantae</taxon>
        <taxon>Streptophyta</taxon>
        <taxon>Embryophyta</taxon>
        <taxon>Tracheophyta</taxon>
        <taxon>Spermatophyta</taxon>
        <taxon>Magnoliopsida</taxon>
        <taxon>Liliopsida</taxon>
        <taxon>Poales</taxon>
        <taxon>Poaceae</taxon>
        <taxon>BOP clade</taxon>
        <taxon>Oryzoideae</taxon>
        <taxon>Oryzeae</taxon>
        <taxon>Oryzinae</taxon>
        <taxon>Oryza</taxon>
        <taxon>Oryza sativa</taxon>
    </lineage>
</organism>